<reference evidence="2 3" key="1">
    <citation type="submission" date="2020-04" db="EMBL/GenBank/DDBJ databases">
        <title>Plant Genome Project.</title>
        <authorList>
            <person name="Zhang R.-G."/>
        </authorList>
    </citation>
    <scope>NUCLEOTIDE SEQUENCE [LARGE SCALE GENOMIC DNA]</scope>
    <source>
        <strain evidence="2">YNK0</strain>
        <tissue evidence="2">Leaf</tissue>
    </source>
</reference>
<dbReference type="PANTHER" id="PTHR34567">
    <property type="entry name" value="FK506-BINDING-LIKE PROTEIN"/>
    <property type="match status" value="1"/>
</dbReference>
<feature type="region of interest" description="Disordered" evidence="1">
    <location>
        <begin position="1"/>
        <end position="32"/>
    </location>
</feature>
<protein>
    <submittedName>
        <fullName evidence="2">Uncharacterized protein</fullName>
    </submittedName>
</protein>
<dbReference type="OrthoDB" id="1888797at2759"/>
<proteinExistence type="predicted"/>
<feature type="region of interest" description="Disordered" evidence="1">
    <location>
        <begin position="553"/>
        <end position="578"/>
    </location>
</feature>
<dbReference type="Proteomes" id="UP000655225">
    <property type="component" value="Unassembled WGS sequence"/>
</dbReference>
<evidence type="ECO:0000313" key="2">
    <source>
        <dbReference type="EMBL" id="KAF8395774.1"/>
    </source>
</evidence>
<evidence type="ECO:0000256" key="1">
    <source>
        <dbReference type="SAM" id="MobiDB-lite"/>
    </source>
</evidence>
<organism evidence="2 3">
    <name type="scientific">Tetracentron sinense</name>
    <name type="common">Spur-leaf</name>
    <dbReference type="NCBI Taxonomy" id="13715"/>
    <lineage>
        <taxon>Eukaryota</taxon>
        <taxon>Viridiplantae</taxon>
        <taxon>Streptophyta</taxon>
        <taxon>Embryophyta</taxon>
        <taxon>Tracheophyta</taxon>
        <taxon>Spermatophyta</taxon>
        <taxon>Magnoliopsida</taxon>
        <taxon>Trochodendrales</taxon>
        <taxon>Trochodendraceae</taxon>
        <taxon>Tetracentron</taxon>
    </lineage>
</organism>
<evidence type="ECO:0000313" key="3">
    <source>
        <dbReference type="Proteomes" id="UP000655225"/>
    </source>
</evidence>
<comment type="caution">
    <text evidence="2">The sequence shown here is derived from an EMBL/GenBank/DDBJ whole genome shotgun (WGS) entry which is preliminary data.</text>
</comment>
<accession>A0A834YUA4</accession>
<name>A0A834YUA4_TETSI</name>
<dbReference type="PANTHER" id="PTHR34567:SF3">
    <property type="entry name" value="FK506-BINDING-LIKE PROTEIN"/>
    <property type="match status" value="1"/>
</dbReference>
<feature type="region of interest" description="Disordered" evidence="1">
    <location>
        <begin position="199"/>
        <end position="228"/>
    </location>
</feature>
<sequence>MGDCRSYQGDVPRTPRISQNRKPPHVKQPSSYEGEPALLFSSEELSRSASPFRSALIVECINGRPSISALKEHIQKHLHAKMAFSIGILDAWHFLLRFESESDFLAVWLKNSKSCDYRPNMEARFDSKEEIKGNNTPGFMDDVEIEGTRVSINRMGHQNVEEEFHPLIDNHQASLPLEPSVLLLPSGLIKAIQENEISGSTVERVEHDSDSQDHSPHLDANMPSLQNPSKAISEEAEVAKMEMVADDAVVDLSENGSLHTIIEVTDVIKAAQRQVSVKDSRIPLSTIGGEDALFEDGPQSARNFASTNALFRREACALPVGPKWSPDCSASALSPIVGGLDRNDGQLDVEEIVACFLDLGVPNSFEVQIGKRARSGLSNQEVSVEKTTIYLNYEEQGMVNSIESKDGDNDHQLRDLSFIINNLRTRKSLGFLQSAVPSWEKQFCYSVGSIPWKKLLETKKAMSYHENVVQWNDSAGEEAFHNAKNRFWAAINGLPCGISLPDPDIYIDEIDWNSNINPELLLDLDKKPVLLNEERNGEVEFLVDHYSNQPVVPTGWGDADEDPIRKTNKSLSGPNLGDYDRNLDNGDYPCKLSYSRSNEAVEGKAWGGREDDINKSENWEFRRTGRDWGTQNGNSMKTEGFGLDMSRYKIMRFQGGYKPTIRQTTGRWMEEEGKGWIFVTIHSNVQEISGGGKIRFL</sequence>
<gene>
    <name evidence="2" type="ORF">HHK36_019725</name>
</gene>
<feature type="compositionally biased region" description="Basic and acidic residues" evidence="1">
    <location>
        <begin position="203"/>
        <end position="217"/>
    </location>
</feature>
<dbReference type="AlphaFoldDB" id="A0A834YUA4"/>
<dbReference type="EMBL" id="JABCRI010000013">
    <property type="protein sequence ID" value="KAF8395774.1"/>
    <property type="molecule type" value="Genomic_DNA"/>
</dbReference>
<keyword evidence="3" id="KW-1185">Reference proteome</keyword>